<gene>
    <name evidence="1" type="ORF">SDC9_132260</name>
</gene>
<name>A0A645D988_9ZZZZ</name>
<dbReference type="EMBL" id="VSSQ01033546">
    <property type="protein sequence ID" value="MPM85182.1"/>
    <property type="molecule type" value="Genomic_DNA"/>
</dbReference>
<evidence type="ECO:0000313" key="1">
    <source>
        <dbReference type="EMBL" id="MPM85182.1"/>
    </source>
</evidence>
<accession>A0A645D988</accession>
<comment type="caution">
    <text evidence="1">The sequence shown here is derived from an EMBL/GenBank/DDBJ whole genome shotgun (WGS) entry which is preliminary data.</text>
</comment>
<protein>
    <submittedName>
        <fullName evidence="1">Uncharacterized protein</fullName>
    </submittedName>
</protein>
<dbReference type="AlphaFoldDB" id="A0A645D988"/>
<proteinExistence type="predicted"/>
<reference evidence="1" key="1">
    <citation type="submission" date="2019-08" db="EMBL/GenBank/DDBJ databases">
        <authorList>
            <person name="Kucharzyk K."/>
            <person name="Murdoch R.W."/>
            <person name="Higgins S."/>
            <person name="Loffler F."/>
        </authorList>
    </citation>
    <scope>NUCLEOTIDE SEQUENCE</scope>
</reference>
<sequence length="114" mass="12602">MPHLIDVGCRIRLFDIVIEISGLIGQLVDAPFLPEIAQLGRQEQFQTEHPVQGGADEFLESVGIDPHGISAPEQVIDCPLPFGETERQGGRQSIAFDPLDVIGNRKRIDFEDIL</sequence>
<organism evidence="1">
    <name type="scientific">bioreactor metagenome</name>
    <dbReference type="NCBI Taxonomy" id="1076179"/>
    <lineage>
        <taxon>unclassified sequences</taxon>
        <taxon>metagenomes</taxon>
        <taxon>ecological metagenomes</taxon>
    </lineage>
</organism>